<dbReference type="SUPFAM" id="SSF116734">
    <property type="entry name" value="DNA methylase specificity domain"/>
    <property type="match status" value="1"/>
</dbReference>
<name>A0ABQ1EK25_9MOLU</name>
<evidence type="ECO:0000313" key="3">
    <source>
        <dbReference type="EMBL" id="GFZ75498.1"/>
    </source>
</evidence>
<comment type="caution">
    <text evidence="3">The sequence shown here is derived from an EMBL/GenBank/DDBJ whole genome shotgun (WGS) entry which is preliminary data.</text>
</comment>
<evidence type="ECO:0000313" key="4">
    <source>
        <dbReference type="Proteomes" id="UP000677853"/>
    </source>
</evidence>
<accession>A0ABQ1EK25</accession>
<evidence type="ECO:0000256" key="2">
    <source>
        <dbReference type="ARBA" id="ARBA00023125"/>
    </source>
</evidence>
<dbReference type="EMBL" id="BMZZ01000011">
    <property type="protein sequence ID" value="GFZ75498.1"/>
    <property type="molecule type" value="Genomic_DNA"/>
</dbReference>
<sequence>MKDQFKNLDLDFLTAILTSSQMKSYFEGQSLGTTNRRSIKLEKFLATKIPYSTLTLKALNEKYKKISQKIKPLEKQVNVFKKELEKIVNEL</sequence>
<dbReference type="Proteomes" id="UP000677853">
    <property type="component" value="Unassembled WGS sequence"/>
</dbReference>
<reference evidence="3 4" key="1">
    <citation type="journal article" date="2021" name="J. Gen. Plant Pathol.">
        <title>Enrichment of phytoplasma genome DNA through a methyl-CpG binding domain-mediated method for efficient genome sequencing.</title>
        <authorList>
            <person name="Nijo T."/>
            <person name="Iwabuchi N."/>
            <person name="Tokuda R."/>
            <person name="Suzuki T."/>
            <person name="Matsumoto O."/>
            <person name="Miyazaki A."/>
            <person name="Maejima K."/>
            <person name="Oshima K."/>
            <person name="Namba S."/>
            <person name="Yamaji Y."/>
        </authorList>
    </citation>
    <scope>NUCLEOTIDE SEQUENCE [LARGE SCALE GENOMIC DNA]</scope>
    <source>
        <strain evidence="3 4">HP</strain>
    </source>
</reference>
<protein>
    <submittedName>
        <fullName evidence="3">Uncharacterized protein</fullName>
    </submittedName>
</protein>
<keyword evidence="2" id="KW-0238">DNA-binding</keyword>
<keyword evidence="1" id="KW-0680">Restriction system</keyword>
<dbReference type="Gene3D" id="3.90.220.20">
    <property type="entry name" value="DNA methylase specificity domains"/>
    <property type="match status" value="1"/>
</dbReference>
<evidence type="ECO:0000256" key="1">
    <source>
        <dbReference type="ARBA" id="ARBA00022747"/>
    </source>
</evidence>
<gene>
    <name evidence="3" type="ORF">HPP_4560</name>
</gene>
<dbReference type="RefSeq" id="WP_212775581.1">
    <property type="nucleotide sequence ID" value="NZ_BMZZ01000011.1"/>
</dbReference>
<proteinExistence type="predicted"/>
<dbReference type="InterPro" id="IPR044946">
    <property type="entry name" value="Restrct_endonuc_typeI_TRD_sf"/>
</dbReference>
<organism evidence="3 4">
    <name type="scientific">Hydrangea phyllody phytoplasma</name>
    <dbReference type="NCBI Taxonomy" id="238673"/>
    <lineage>
        <taxon>Bacteria</taxon>
        <taxon>Bacillati</taxon>
        <taxon>Mycoplasmatota</taxon>
        <taxon>Mollicutes</taxon>
        <taxon>Acholeplasmatales</taxon>
        <taxon>Acholeplasmataceae</taxon>
        <taxon>Candidatus Phytoplasma</taxon>
        <taxon>16SrI (Aster yellows group)</taxon>
    </lineage>
</organism>
<keyword evidence="4" id="KW-1185">Reference proteome</keyword>